<evidence type="ECO:0000256" key="4">
    <source>
        <dbReference type="ARBA" id="ARBA00022679"/>
    </source>
</evidence>
<evidence type="ECO:0000256" key="5">
    <source>
        <dbReference type="ARBA" id="ARBA00022723"/>
    </source>
</evidence>
<evidence type="ECO:0000256" key="1">
    <source>
        <dbReference type="ARBA" id="ARBA00001947"/>
    </source>
</evidence>
<dbReference type="Gene3D" id="1.50.10.20">
    <property type="match status" value="1"/>
</dbReference>
<keyword evidence="5" id="KW-0479">Metal-binding</keyword>
<keyword evidence="3" id="KW-0637">Prenyltransferase</keyword>
<dbReference type="OrthoDB" id="24893at2759"/>
<dbReference type="PANTHER" id="PTHR11774:SF4">
    <property type="entry name" value="GERANYLGERANYL TRANSFERASE TYPE-1 SUBUNIT BETA"/>
    <property type="match status" value="1"/>
</dbReference>
<comment type="cofactor">
    <cofactor evidence="1">
        <name>Zn(2+)</name>
        <dbReference type="ChEBI" id="CHEBI:29105"/>
    </cofactor>
</comment>
<evidence type="ECO:0000313" key="9">
    <source>
        <dbReference type="EMBL" id="PHH62656.1"/>
    </source>
</evidence>
<keyword evidence="10" id="KW-1185">Reference proteome</keyword>
<dbReference type="Pfam" id="PF00432">
    <property type="entry name" value="Prenyltrans"/>
    <property type="match status" value="1"/>
</dbReference>
<dbReference type="InterPro" id="IPR008930">
    <property type="entry name" value="Terpenoid_cyclase/PrenylTrfase"/>
</dbReference>
<sequence>MAYEPVFEKAKHIQYWQRCHNTYLPTAYTSNDSTRVTFAYFIISALDLLHVPLSAQDRFATRRWVLSLQHPDGGFCGSPAHVPSGEQRGKMDGSANLAATYFSLLLLGAAAATDDEARAAFACVRRKRLLRWLRTLQRGDGSFGQLVWEGEAMGGHDVRHSYLASCVRWMLRDSADEQDLNVDKMVAYIRQGQTYDGGLADASEHESHAGYAYCAAAALYMLDRPLGSAACDERGNALTKGIAHDKDLISFLIHRPFDYQAKNEAADEMGENYIETKLSQLSLCEGSRHPSYIGYNGRWNKKADTCYCWWVAGTLKILGSLDLIDAAPSRKYILDITQHRIGGFAKAVGRPPDIYHSYLGLAALALLDQKELKPFDVGLCCSMEMARKIALAREGFEGAGKMSFDEDGFWHVAAQA</sequence>
<comment type="caution">
    <text evidence="9">The sequence shown here is derived from an EMBL/GenBank/DDBJ whole genome shotgun (WGS) entry which is preliminary data.</text>
</comment>
<dbReference type="EMBL" id="NJET01000066">
    <property type="protein sequence ID" value="PHH62656.1"/>
    <property type="molecule type" value="Genomic_DNA"/>
</dbReference>
<dbReference type="STRING" id="1399860.A0A2C5Y4P6"/>
<evidence type="ECO:0000256" key="6">
    <source>
        <dbReference type="ARBA" id="ARBA00022737"/>
    </source>
</evidence>
<evidence type="ECO:0000313" key="10">
    <source>
        <dbReference type="Proteomes" id="UP000226192"/>
    </source>
</evidence>
<gene>
    <name evidence="9" type="ORF">CDD81_6802</name>
</gene>
<evidence type="ECO:0000256" key="7">
    <source>
        <dbReference type="ARBA" id="ARBA00022833"/>
    </source>
</evidence>
<dbReference type="SUPFAM" id="SSF48239">
    <property type="entry name" value="Terpenoid cyclases/Protein prenyltransferases"/>
    <property type="match status" value="1"/>
</dbReference>
<accession>A0A2C5Y4P6</accession>
<evidence type="ECO:0000259" key="8">
    <source>
        <dbReference type="Pfam" id="PF00432"/>
    </source>
</evidence>
<comment type="similarity">
    <text evidence="2">Belongs to the protein prenyltransferase subunit beta family.</text>
</comment>
<dbReference type="PANTHER" id="PTHR11774">
    <property type="entry name" value="GERANYLGERANYL TRANSFERASE TYPE BETA SUBUNIT"/>
    <property type="match status" value="1"/>
</dbReference>
<keyword evidence="6" id="KW-0677">Repeat</keyword>
<organism evidence="9 10">
    <name type="scientific">Ophiocordyceps australis</name>
    <dbReference type="NCBI Taxonomy" id="1399860"/>
    <lineage>
        <taxon>Eukaryota</taxon>
        <taxon>Fungi</taxon>
        <taxon>Dikarya</taxon>
        <taxon>Ascomycota</taxon>
        <taxon>Pezizomycotina</taxon>
        <taxon>Sordariomycetes</taxon>
        <taxon>Hypocreomycetidae</taxon>
        <taxon>Hypocreales</taxon>
        <taxon>Ophiocordycipitaceae</taxon>
        <taxon>Ophiocordyceps</taxon>
    </lineage>
</organism>
<name>A0A2C5Y4P6_9HYPO</name>
<dbReference type="Proteomes" id="UP000226192">
    <property type="component" value="Unassembled WGS sequence"/>
</dbReference>
<protein>
    <recommendedName>
        <fullName evidence="8">Prenyltransferase alpha-alpha toroid domain-containing protein</fullName>
    </recommendedName>
</protein>
<reference evidence="9 10" key="1">
    <citation type="submission" date="2017-06" db="EMBL/GenBank/DDBJ databases">
        <title>Ant-infecting Ophiocordyceps genomes reveal a high diversity of potential behavioral manipulation genes and a possible major role for enterotoxins.</title>
        <authorList>
            <person name="De Bekker C."/>
            <person name="Evans H.C."/>
            <person name="Brachmann A."/>
            <person name="Hughes D.P."/>
        </authorList>
    </citation>
    <scope>NUCLEOTIDE SEQUENCE [LARGE SCALE GENOMIC DNA]</scope>
    <source>
        <strain evidence="9 10">Map64</strain>
    </source>
</reference>
<keyword evidence="7" id="KW-0862">Zinc</keyword>
<dbReference type="InterPro" id="IPR001330">
    <property type="entry name" value="Prenyltrans"/>
</dbReference>
<proteinExistence type="inferred from homology"/>
<evidence type="ECO:0000256" key="3">
    <source>
        <dbReference type="ARBA" id="ARBA00022602"/>
    </source>
</evidence>
<dbReference type="GO" id="GO:0005953">
    <property type="term" value="C:CAAX-protein geranylgeranyltransferase complex"/>
    <property type="evidence" value="ECO:0007669"/>
    <property type="project" value="TreeGrafter"/>
</dbReference>
<feature type="domain" description="Prenyltransferase alpha-alpha toroid" evidence="8">
    <location>
        <begin position="7"/>
        <end position="380"/>
    </location>
</feature>
<evidence type="ECO:0000256" key="2">
    <source>
        <dbReference type="ARBA" id="ARBA00010497"/>
    </source>
</evidence>
<keyword evidence="4" id="KW-0808">Transferase</keyword>
<dbReference type="InterPro" id="IPR045089">
    <property type="entry name" value="PGGT1B-like"/>
</dbReference>
<dbReference type="AlphaFoldDB" id="A0A2C5Y4P6"/>
<dbReference type="GO" id="GO:0004662">
    <property type="term" value="F:CAAX-protein geranylgeranyltransferase activity"/>
    <property type="evidence" value="ECO:0007669"/>
    <property type="project" value="TreeGrafter"/>
</dbReference>
<dbReference type="GO" id="GO:0046872">
    <property type="term" value="F:metal ion binding"/>
    <property type="evidence" value="ECO:0007669"/>
    <property type="project" value="UniProtKB-KW"/>
</dbReference>